<dbReference type="InterPro" id="IPR020841">
    <property type="entry name" value="PKS_Beta-ketoAc_synthase_dom"/>
</dbReference>
<dbReference type="InterPro" id="IPR016039">
    <property type="entry name" value="Thiolase-like"/>
</dbReference>
<feature type="region of interest" description="Disordered" evidence="7">
    <location>
        <begin position="2334"/>
        <end position="2372"/>
    </location>
</feature>
<organism evidence="10 11">
    <name type="scientific">Diplogelasinospora grovesii</name>
    <dbReference type="NCBI Taxonomy" id="303347"/>
    <lineage>
        <taxon>Eukaryota</taxon>
        <taxon>Fungi</taxon>
        <taxon>Dikarya</taxon>
        <taxon>Ascomycota</taxon>
        <taxon>Pezizomycotina</taxon>
        <taxon>Sordariomycetes</taxon>
        <taxon>Sordariomycetidae</taxon>
        <taxon>Sordariales</taxon>
        <taxon>Diplogelasinosporaceae</taxon>
        <taxon>Diplogelasinospora</taxon>
    </lineage>
</organism>
<dbReference type="InterPro" id="IPR029063">
    <property type="entry name" value="SAM-dependent_MTases_sf"/>
</dbReference>
<dbReference type="InterPro" id="IPR013968">
    <property type="entry name" value="PKS_KR"/>
</dbReference>
<dbReference type="PROSITE" id="PS52004">
    <property type="entry name" value="KS3_2"/>
    <property type="match status" value="1"/>
</dbReference>
<dbReference type="GO" id="GO:0031177">
    <property type="term" value="F:phosphopantetheine binding"/>
    <property type="evidence" value="ECO:0007669"/>
    <property type="project" value="InterPro"/>
</dbReference>
<dbReference type="InterPro" id="IPR014030">
    <property type="entry name" value="Ketoacyl_synth_N"/>
</dbReference>
<dbReference type="InterPro" id="IPR020806">
    <property type="entry name" value="PKS_PP-bd"/>
</dbReference>
<dbReference type="Gene3D" id="1.10.1200.10">
    <property type="entry name" value="ACP-like"/>
    <property type="match status" value="1"/>
</dbReference>
<protein>
    <recommendedName>
        <fullName evidence="12">Polyketide synthase</fullName>
    </recommendedName>
</protein>
<dbReference type="EMBL" id="MU853845">
    <property type="protein sequence ID" value="KAK3937796.1"/>
    <property type="molecule type" value="Genomic_DNA"/>
</dbReference>
<dbReference type="Pfam" id="PF08659">
    <property type="entry name" value="KR"/>
    <property type="match status" value="1"/>
</dbReference>
<dbReference type="PROSITE" id="PS00606">
    <property type="entry name" value="KS3_1"/>
    <property type="match status" value="1"/>
</dbReference>
<dbReference type="Proteomes" id="UP001303473">
    <property type="component" value="Unassembled WGS sequence"/>
</dbReference>
<dbReference type="InterPro" id="IPR006162">
    <property type="entry name" value="Ppantetheine_attach_site"/>
</dbReference>
<evidence type="ECO:0000256" key="4">
    <source>
        <dbReference type="ARBA" id="ARBA00023002"/>
    </source>
</evidence>
<dbReference type="GO" id="GO:0004315">
    <property type="term" value="F:3-oxoacyl-[acyl-carrier-protein] synthase activity"/>
    <property type="evidence" value="ECO:0007669"/>
    <property type="project" value="InterPro"/>
</dbReference>
<dbReference type="SUPFAM" id="SSF55048">
    <property type="entry name" value="Probable ACP-binding domain of malonyl-CoA ACP transacylase"/>
    <property type="match status" value="1"/>
</dbReference>
<dbReference type="InterPro" id="IPR057326">
    <property type="entry name" value="KR_dom"/>
</dbReference>
<gene>
    <name evidence="10" type="ORF">QBC46DRAFT_318963</name>
</gene>
<dbReference type="InterPro" id="IPR016036">
    <property type="entry name" value="Malonyl_transacylase_ACP-bd"/>
</dbReference>
<dbReference type="PROSITE" id="PS52019">
    <property type="entry name" value="PKS_MFAS_DH"/>
    <property type="match status" value="1"/>
</dbReference>
<feature type="domain" description="PKS/mFAS DH" evidence="9">
    <location>
        <begin position="961"/>
        <end position="1271"/>
    </location>
</feature>
<dbReference type="InterPro" id="IPR049551">
    <property type="entry name" value="PKS_DH_C"/>
</dbReference>
<evidence type="ECO:0000256" key="7">
    <source>
        <dbReference type="SAM" id="MobiDB-lite"/>
    </source>
</evidence>
<dbReference type="PANTHER" id="PTHR43775">
    <property type="entry name" value="FATTY ACID SYNTHASE"/>
    <property type="match status" value="1"/>
</dbReference>
<feature type="domain" description="Ketosynthase family 3 (KS3)" evidence="8">
    <location>
        <begin position="8"/>
        <end position="441"/>
    </location>
</feature>
<dbReference type="InterPro" id="IPR036736">
    <property type="entry name" value="ACP-like_sf"/>
</dbReference>
<dbReference type="Pfam" id="PF02801">
    <property type="entry name" value="Ketoacyl-synt_C"/>
    <property type="match status" value="1"/>
</dbReference>
<dbReference type="SMART" id="SM00823">
    <property type="entry name" value="PKS_PP"/>
    <property type="match status" value="1"/>
</dbReference>
<keyword evidence="2" id="KW-0597">Phosphoprotein</keyword>
<dbReference type="InterPro" id="IPR036291">
    <property type="entry name" value="NAD(P)-bd_dom_sf"/>
</dbReference>
<evidence type="ECO:0008006" key="12">
    <source>
        <dbReference type="Google" id="ProtNLM"/>
    </source>
</evidence>
<dbReference type="SMART" id="SM00827">
    <property type="entry name" value="PKS_AT"/>
    <property type="match status" value="1"/>
</dbReference>
<dbReference type="SUPFAM" id="SSF52151">
    <property type="entry name" value="FabD/lysophospholipase-like"/>
    <property type="match status" value="1"/>
</dbReference>
<feature type="compositionally biased region" description="Low complexity" evidence="7">
    <location>
        <begin position="2334"/>
        <end position="2351"/>
    </location>
</feature>
<dbReference type="Pfam" id="PF14765">
    <property type="entry name" value="PS-DH"/>
    <property type="match status" value="1"/>
</dbReference>
<dbReference type="FunFam" id="3.40.47.10:FF:000019">
    <property type="entry name" value="Polyketide synthase type I"/>
    <property type="match status" value="1"/>
</dbReference>
<keyword evidence="11" id="KW-1185">Reference proteome</keyword>
<dbReference type="SMART" id="SM00826">
    <property type="entry name" value="PKS_DH"/>
    <property type="match status" value="1"/>
</dbReference>
<feature type="active site" description="Proton donor; for dehydratase activity" evidence="6">
    <location>
        <position position="1174"/>
    </location>
</feature>
<dbReference type="InterPro" id="IPR049552">
    <property type="entry name" value="PKS_DH_N"/>
</dbReference>
<dbReference type="Gene3D" id="3.40.47.10">
    <property type="match status" value="1"/>
</dbReference>
<keyword evidence="3" id="KW-0808">Transferase</keyword>
<dbReference type="InterPro" id="IPR016035">
    <property type="entry name" value="Acyl_Trfase/lysoPLipase"/>
</dbReference>
<dbReference type="Pfam" id="PF21089">
    <property type="entry name" value="PKS_DH_N"/>
    <property type="match status" value="1"/>
</dbReference>
<dbReference type="GO" id="GO:0006633">
    <property type="term" value="P:fatty acid biosynthetic process"/>
    <property type="evidence" value="ECO:0007669"/>
    <property type="project" value="InterPro"/>
</dbReference>
<sequence>MSYKRPVSEPIAIVGSSCRFAGGATSPSKLWEVLSRPTDLSREIPPERFSIKGFYHPDGHYHGTTNSPKAYFLEQNHRVFDAAFFNITPKEAEAIDPQQRILLEVVYAALESAGYTLQQHAGKNVAVFAGLMTADYDTLSQRDDLATSQYYATGNARSILSNRVSYFFNFNGPSMTIDTACSSSLVALHQAVLSLRSGECEMACVTGANLILTPEQFIVESSLNMLSPSGHCRMWDSKADGYARGEGVAAMFIKPLSKALADGDCIEAVIRETGVNSDGRSKGITMPNWEAQSALIRDTYRRAGLDPSAPEDRCQYFEAHGTGTSAGDPNEARAIDYSFFPENAPKTPKLLVGSVKTVIGHTEGAAGLAGLLKVLQAMRHGSVPPNLHLEMLNPEVEKYCNNLVVPTRTVPWPRVPAGQPKRASVNSFGFGGTNAHAIVEEYSPDIHDEVAERFQPELLFERGFVLTEKANSGWLGARVCLPLLMSANSQKSLAMVARKYHDYLTEHPATSCEVMAWNSCARRTEFPFRTHVSGSSVDELIHSLESLVGRTDQEPSSAAIGTRVRQGAKKILGVFTGQGAQWATMSRGLLMTSQVYREVIKRLDKALQGCKHPPSWSLEREILADERFSGIQHASISQPLCTALQIGMVELLQSLGIRFDAVVGHSSGEIAAAYAAGRLDMEDAILISYYRGLYAHLASGATGAKGGMLAAGLSHEEAVELCSKKEYSRGICIAANNAPSSVTLSGDLDVVQQVHDELSRQQKFARMLKVDTAYHSPHMERPAEKYLEALAQSSISPTEGRVGCGARWVSSVYPSARPNKEELKGSYWKDNMVRPVLFYEAIEAALETLGPFDYAIEVGPHPALKGPVTQVTKAKAGAAIPYTGVLERKVDDRVAFADFLGWTWSQFGYANIREFVRKSAQPDLVDCRLKDLPSYPWDHSQEHYRESRVSRQYHFRTHGPHELLGVRTRDDTQYELRWRNILKLKNIPWVKHHSFQGQALLPASAYCVMALDAVRVMLADRTASTVELQDLEFPTGIIIEPDSHGVEILCSLAVVPTTGRGNRSQSRIEATFTIASAIADGTTTMKKNFSCTVHVALGEKNPRALPPRPKDRAETLYANTEAFYDMIAGTGLVYSGPFKGLRTLERRFKFSSGTAQKLHPEDTTGLSISPATLDSCLQSAFASFTAPVDNALWTSFLPLRIDRVRFNMAICDIANADDMLAVDTYLTRVTPTTRGSATSFTADVNMFNQQGEMEIQVEGLTVGSFTATSPEDDYELYLTTVMDMDPEDEIISMSVSDAHGPSPTLIESCERVASFFMNTASTRRLSEASSRVLSPYAHNVDPQAQVSSWPEETLSTLEHFIRASPYSTTLEFVRRLSKDLPDVLAGMLPTVVEEAHQLEQFQKHFSRVTRQIAHKYPRMNVLGLTDPEMSLTEYALAGLGNAFLTYRVGTDPEKNLADRVPATESLRRKLMIDLVDLGADPVEVTSAPQYDLVVLNTGVVEKRKMHRVMTRVKQMMRPGGFLILIHVSQSSLKDRIRQFAGFRADADAIPTSPDWPDILDECGFVNSIRSSTQYYPSGISLIVRQAESQEKQILLRALANPTTSPLTERLLIVGGKRTCTSMISSGVCQSLVGKCGGITTVETLDNIPLAMISSFSAAIVLQDLDEPILANMTATRMDVLRELLRPEMVILWVTHNARLQNPDQAASFGFARTMLAETPSLILQMLDLDILETLAAVNSISKTFARLAMHYTRIGAKENNRPLWTYEPEIHIEHGRRVVPRVLPWKQANNRVNAFRRLVSETLNTLETSVDVVLDGASVREIKALYPRDGACVLNWLPESSELSETLLDTLPKNCDYFNLRNALPSASSHIHSINLDENVTGSIWDVAVTFALSRTETWPSDVVPALMSVPDLLEAREQTPPFQLLDWRVERSVSRVIKPSVEARLGANKTYHGARNIVLASRNPPKQHPKWQDELVAQGINVRFEALDVTQLDRVRDLEAKLAKTMPPVAGIVNGAMVLDDRIFSQMTVETLHRVMNPKTVGSKNLDMVFNSPDLDFFVMTSSFAAIGGHAGQSNYAAANMYMNGLAASRRRRGLPGSVLNIGVIYGLGFLHREKDDLYQGLEREGYPPISERDLHHMFLEAIVAGRPDHKYPVHDITTGLRRYPADRPTLHWHQDPRFSHYTREEADVDETIAGGGPKQSIKELLDAAGDRTEIVNVLVSAFASHLKAILQLPDDTTITGDHSIAELGVDSLVATEIRSWVWKAAGKDLAVMKILGGSSISKCKCPLPVIIAESMIDVWIVCGELADAIVAGRANKAAKKKETTNVLSLVVDQTSSPSSTSSVSEDQPSTPLTSEHPELTLSFSKELVGT</sequence>
<evidence type="ECO:0000256" key="2">
    <source>
        <dbReference type="ARBA" id="ARBA00022553"/>
    </source>
</evidence>
<dbReference type="SUPFAM" id="SSF53901">
    <property type="entry name" value="Thiolase-like"/>
    <property type="match status" value="1"/>
</dbReference>
<dbReference type="InterPro" id="IPR050091">
    <property type="entry name" value="PKS_NRPS_Biosynth_Enz"/>
</dbReference>
<dbReference type="SUPFAM" id="SSF47336">
    <property type="entry name" value="ACP-like"/>
    <property type="match status" value="1"/>
</dbReference>
<dbReference type="SMART" id="SM00825">
    <property type="entry name" value="PKS_KS"/>
    <property type="match status" value="1"/>
</dbReference>
<evidence type="ECO:0000256" key="1">
    <source>
        <dbReference type="ARBA" id="ARBA00022450"/>
    </source>
</evidence>
<dbReference type="InterPro" id="IPR001227">
    <property type="entry name" value="Ac_transferase_dom_sf"/>
</dbReference>
<evidence type="ECO:0000259" key="9">
    <source>
        <dbReference type="PROSITE" id="PS52019"/>
    </source>
</evidence>
<dbReference type="GO" id="GO:0016491">
    <property type="term" value="F:oxidoreductase activity"/>
    <property type="evidence" value="ECO:0007669"/>
    <property type="project" value="UniProtKB-KW"/>
</dbReference>
<dbReference type="InterPro" id="IPR014031">
    <property type="entry name" value="Ketoacyl_synth_C"/>
</dbReference>
<reference evidence="11" key="1">
    <citation type="journal article" date="2023" name="Mol. Phylogenet. Evol.">
        <title>Genome-scale phylogeny and comparative genomics of the fungal order Sordariales.</title>
        <authorList>
            <person name="Hensen N."/>
            <person name="Bonometti L."/>
            <person name="Westerberg I."/>
            <person name="Brannstrom I.O."/>
            <person name="Guillou S."/>
            <person name="Cros-Aarteil S."/>
            <person name="Calhoun S."/>
            <person name="Haridas S."/>
            <person name="Kuo A."/>
            <person name="Mondo S."/>
            <person name="Pangilinan J."/>
            <person name="Riley R."/>
            <person name="LaButti K."/>
            <person name="Andreopoulos B."/>
            <person name="Lipzen A."/>
            <person name="Chen C."/>
            <person name="Yan M."/>
            <person name="Daum C."/>
            <person name="Ng V."/>
            <person name="Clum A."/>
            <person name="Steindorff A."/>
            <person name="Ohm R.A."/>
            <person name="Martin F."/>
            <person name="Silar P."/>
            <person name="Natvig D.O."/>
            <person name="Lalanne C."/>
            <person name="Gautier V."/>
            <person name="Ament-Velasquez S.L."/>
            <person name="Kruys A."/>
            <person name="Hutchinson M.I."/>
            <person name="Powell A.J."/>
            <person name="Barry K."/>
            <person name="Miller A.N."/>
            <person name="Grigoriev I.V."/>
            <person name="Debuchy R."/>
            <person name="Gladieux P."/>
            <person name="Hiltunen Thoren M."/>
            <person name="Johannesson H."/>
        </authorList>
    </citation>
    <scope>NUCLEOTIDE SEQUENCE [LARGE SCALE GENOMIC DNA]</scope>
    <source>
        <strain evidence="11">CBS 340.73</strain>
    </source>
</reference>
<dbReference type="Gene3D" id="3.40.366.10">
    <property type="entry name" value="Malonyl-Coenzyme A Acyl Carrier Protein, domain 2"/>
    <property type="match status" value="1"/>
</dbReference>
<dbReference type="Gene3D" id="3.10.129.110">
    <property type="entry name" value="Polyketide synthase dehydratase"/>
    <property type="match status" value="1"/>
</dbReference>
<feature type="region of interest" description="C-terminal hotdog fold" evidence="6">
    <location>
        <begin position="1115"/>
        <end position="1271"/>
    </location>
</feature>
<dbReference type="Gene3D" id="3.40.50.150">
    <property type="entry name" value="Vaccinia Virus protein VP39"/>
    <property type="match status" value="1"/>
</dbReference>
<accession>A0AAN6N3A7</accession>
<dbReference type="InterPro" id="IPR032821">
    <property type="entry name" value="PKS_assoc"/>
</dbReference>
<dbReference type="SMART" id="SM00822">
    <property type="entry name" value="PKS_KR"/>
    <property type="match status" value="1"/>
</dbReference>
<feature type="active site" description="Proton acceptor; for dehydratase activity" evidence="6">
    <location>
        <position position="993"/>
    </location>
</feature>
<keyword evidence="1" id="KW-0596">Phosphopantetheine</keyword>
<dbReference type="CDD" id="cd00833">
    <property type="entry name" value="PKS"/>
    <property type="match status" value="1"/>
</dbReference>
<comment type="caution">
    <text evidence="10">The sequence shown here is derived from an EMBL/GenBank/DDBJ whole genome shotgun (WGS) entry which is preliminary data.</text>
</comment>
<evidence type="ECO:0000259" key="8">
    <source>
        <dbReference type="PROSITE" id="PS52004"/>
    </source>
</evidence>
<dbReference type="InterPro" id="IPR042104">
    <property type="entry name" value="PKS_dehydratase_sf"/>
</dbReference>
<dbReference type="InterPro" id="IPR018201">
    <property type="entry name" value="Ketoacyl_synth_AS"/>
</dbReference>
<dbReference type="SUPFAM" id="SSF53335">
    <property type="entry name" value="S-adenosyl-L-methionine-dependent methyltransferases"/>
    <property type="match status" value="1"/>
</dbReference>
<dbReference type="InterPro" id="IPR049900">
    <property type="entry name" value="PKS_mFAS_DH"/>
</dbReference>
<evidence type="ECO:0000313" key="11">
    <source>
        <dbReference type="Proteomes" id="UP001303473"/>
    </source>
</evidence>
<dbReference type="GO" id="GO:0044550">
    <property type="term" value="P:secondary metabolite biosynthetic process"/>
    <property type="evidence" value="ECO:0007669"/>
    <property type="project" value="TreeGrafter"/>
</dbReference>
<keyword evidence="4" id="KW-0560">Oxidoreductase</keyword>
<dbReference type="PANTHER" id="PTHR43775:SF20">
    <property type="entry name" value="HYBRID PKS-NRPS SYNTHETASE APDA"/>
    <property type="match status" value="1"/>
</dbReference>
<evidence type="ECO:0000256" key="3">
    <source>
        <dbReference type="ARBA" id="ARBA00022679"/>
    </source>
</evidence>
<feature type="region of interest" description="N-terminal hotdog fold" evidence="6">
    <location>
        <begin position="961"/>
        <end position="1102"/>
    </location>
</feature>
<dbReference type="Pfam" id="PF00698">
    <property type="entry name" value="Acyl_transf_1"/>
    <property type="match status" value="1"/>
</dbReference>
<name>A0AAN6N3A7_9PEZI</name>
<dbReference type="Gene3D" id="3.40.50.720">
    <property type="entry name" value="NAD(P)-binding Rossmann-like Domain"/>
    <property type="match status" value="2"/>
</dbReference>
<dbReference type="Pfam" id="PF16197">
    <property type="entry name" value="KAsynt_C_assoc"/>
    <property type="match status" value="1"/>
</dbReference>
<dbReference type="PROSITE" id="PS00012">
    <property type="entry name" value="PHOSPHOPANTETHEINE"/>
    <property type="match status" value="1"/>
</dbReference>
<proteinExistence type="predicted"/>
<dbReference type="SUPFAM" id="SSF51735">
    <property type="entry name" value="NAD(P)-binding Rossmann-fold domains"/>
    <property type="match status" value="1"/>
</dbReference>
<evidence type="ECO:0000313" key="10">
    <source>
        <dbReference type="EMBL" id="KAK3937796.1"/>
    </source>
</evidence>
<dbReference type="GO" id="GO:0004312">
    <property type="term" value="F:fatty acid synthase activity"/>
    <property type="evidence" value="ECO:0007669"/>
    <property type="project" value="TreeGrafter"/>
</dbReference>
<dbReference type="InterPro" id="IPR020807">
    <property type="entry name" value="PKS_DH"/>
</dbReference>
<dbReference type="Pfam" id="PF00109">
    <property type="entry name" value="ketoacyl-synt"/>
    <property type="match status" value="1"/>
</dbReference>
<evidence type="ECO:0000256" key="6">
    <source>
        <dbReference type="PROSITE-ProRule" id="PRU01363"/>
    </source>
</evidence>
<evidence type="ECO:0000256" key="5">
    <source>
        <dbReference type="ARBA" id="ARBA00023268"/>
    </source>
</evidence>
<dbReference type="InterPro" id="IPR014043">
    <property type="entry name" value="Acyl_transferase_dom"/>
</dbReference>
<keyword evidence="5" id="KW-0511">Multifunctional enzyme</keyword>